<evidence type="ECO:0000313" key="3">
    <source>
        <dbReference type="Proteomes" id="UP000094389"/>
    </source>
</evidence>
<protein>
    <submittedName>
        <fullName evidence="2">Uncharacterized protein</fullName>
    </submittedName>
</protein>
<dbReference type="GeneID" id="30988105"/>
<feature type="region of interest" description="Disordered" evidence="1">
    <location>
        <begin position="30"/>
        <end position="54"/>
    </location>
</feature>
<accession>A0A1E4S1F1</accession>
<dbReference type="RefSeq" id="XP_020070347.1">
    <property type="nucleotide sequence ID" value="XM_020213709.1"/>
</dbReference>
<reference evidence="2 3" key="1">
    <citation type="journal article" date="2016" name="Proc. Natl. Acad. Sci. U.S.A.">
        <title>Comparative genomics of biotechnologically important yeasts.</title>
        <authorList>
            <person name="Riley R."/>
            <person name="Haridas S."/>
            <person name="Wolfe K.H."/>
            <person name="Lopes M.R."/>
            <person name="Hittinger C.T."/>
            <person name="Goeker M."/>
            <person name="Salamov A.A."/>
            <person name="Wisecaver J.H."/>
            <person name="Long T.M."/>
            <person name="Calvey C.H."/>
            <person name="Aerts A.L."/>
            <person name="Barry K.W."/>
            <person name="Choi C."/>
            <person name="Clum A."/>
            <person name="Coughlan A.Y."/>
            <person name="Deshpande S."/>
            <person name="Douglass A.P."/>
            <person name="Hanson S.J."/>
            <person name="Klenk H.-P."/>
            <person name="LaButti K.M."/>
            <person name="Lapidus A."/>
            <person name="Lindquist E.A."/>
            <person name="Lipzen A.M."/>
            <person name="Meier-Kolthoff J.P."/>
            <person name="Ohm R.A."/>
            <person name="Otillar R.P."/>
            <person name="Pangilinan J.L."/>
            <person name="Peng Y."/>
            <person name="Rokas A."/>
            <person name="Rosa C.A."/>
            <person name="Scheuner C."/>
            <person name="Sibirny A.A."/>
            <person name="Slot J.C."/>
            <person name="Stielow J.B."/>
            <person name="Sun H."/>
            <person name="Kurtzman C.P."/>
            <person name="Blackwell M."/>
            <person name="Grigoriev I.V."/>
            <person name="Jeffries T.W."/>
        </authorList>
    </citation>
    <scope>NUCLEOTIDE SEQUENCE [LARGE SCALE GENOMIC DNA]</scope>
    <source>
        <strain evidence="3">ATCC 18201 / CBS 1600 / BCRC 20928 / JCM 3617 / NBRC 0987 / NRRL Y-1542</strain>
    </source>
</reference>
<dbReference type="EMBL" id="KV453931">
    <property type="protein sequence ID" value="ODV73308.1"/>
    <property type="molecule type" value="Genomic_DNA"/>
</dbReference>
<evidence type="ECO:0000313" key="2">
    <source>
        <dbReference type="EMBL" id="ODV73308.1"/>
    </source>
</evidence>
<keyword evidence="3" id="KW-1185">Reference proteome</keyword>
<dbReference type="Proteomes" id="UP000094389">
    <property type="component" value="Unassembled WGS sequence"/>
</dbReference>
<proteinExistence type="predicted"/>
<dbReference type="OrthoDB" id="4064138at2759"/>
<feature type="compositionally biased region" description="Basic and acidic residues" evidence="1">
    <location>
        <begin position="30"/>
        <end position="40"/>
    </location>
</feature>
<gene>
    <name evidence="2" type="ORF">CYBJADRAFT_162689</name>
</gene>
<dbReference type="AlphaFoldDB" id="A0A1E4S1F1"/>
<sequence length="621" mass="72071">MPPSLARQQLILHRSVPELGGNRYTELRYHDSSGLKDSNDTKYGYSSGAEDVHKESPLQETHLHAAHTRGDEWQLLHSLDKSSKLFSKLASKQLVSLAELPEQHGDDGDDEAKYNTMLARLKDITQLYREKKLDGPLKLSRHSTEPLVSLALSTGHCRELYTTLLSADVDITTSQYSKLRNTLRKGSEQDRSLYEFSPMLSDDETLRLKFLTAYSFDMINQIVVRYIQLNEPMLANKYLELLISKYQLNTELRSSSPDEDSKLYETISYLTIKHGHYKYALKVLEQMSEKGITITPKLFTIIVTSLRHKKQYNAILVVLRSIPSILEDCPLKVKSILINELLRVIRDEFPREAKVVLAHFVEIFPHWSRELNLLGLSGVVYLKTVRRLPEGYEVAQASVNEFYRVPNPSNENVTELYAAVLNHMAHHSTDTSYNLSLLFKRYMSRVVECFDDPASPFRKSKLDTGVLELFIKHSIRIRNPGLAFYMLKQFINRVDLPVVRFNKKLITYVFYHHGMMKDQCSVFDQMSQIMSRYKVPVDFNMLSALVFKDSENSQFWYDKLVEMGYPVQLDKLRRKAQREGWPLEELSRETSHWEDQANWMEEEDEEFVKELQQSLDKLSTA</sequence>
<name>A0A1E4S1F1_CYBJN</name>
<evidence type="ECO:0000256" key="1">
    <source>
        <dbReference type="SAM" id="MobiDB-lite"/>
    </source>
</evidence>
<organism evidence="2 3">
    <name type="scientific">Cyberlindnera jadinii (strain ATCC 18201 / CBS 1600 / BCRC 20928 / JCM 3617 / NBRC 0987 / NRRL Y-1542)</name>
    <name type="common">Torula yeast</name>
    <name type="synonym">Candida utilis</name>
    <dbReference type="NCBI Taxonomy" id="983966"/>
    <lineage>
        <taxon>Eukaryota</taxon>
        <taxon>Fungi</taxon>
        <taxon>Dikarya</taxon>
        <taxon>Ascomycota</taxon>
        <taxon>Saccharomycotina</taxon>
        <taxon>Saccharomycetes</taxon>
        <taxon>Phaffomycetales</taxon>
        <taxon>Phaffomycetaceae</taxon>
        <taxon>Cyberlindnera</taxon>
    </lineage>
</organism>